<evidence type="ECO:0000313" key="3">
    <source>
        <dbReference type="Proteomes" id="UP000199095"/>
    </source>
</evidence>
<feature type="transmembrane region" description="Helical" evidence="1">
    <location>
        <begin position="200"/>
        <end position="216"/>
    </location>
</feature>
<dbReference type="AlphaFoldDB" id="A0A1I0D0A0"/>
<feature type="transmembrane region" description="Helical" evidence="1">
    <location>
        <begin position="34"/>
        <end position="55"/>
    </location>
</feature>
<keyword evidence="3" id="KW-1185">Reference proteome</keyword>
<feature type="transmembrane region" description="Helical" evidence="1">
    <location>
        <begin position="168"/>
        <end position="193"/>
    </location>
</feature>
<dbReference type="STRING" id="237682.SAMN05421676_103358"/>
<dbReference type="Proteomes" id="UP000199095">
    <property type="component" value="Unassembled WGS sequence"/>
</dbReference>
<feature type="transmembrane region" description="Helical" evidence="1">
    <location>
        <begin position="222"/>
        <end position="240"/>
    </location>
</feature>
<evidence type="ECO:0000313" key="2">
    <source>
        <dbReference type="EMBL" id="SET25561.1"/>
    </source>
</evidence>
<reference evidence="3" key="1">
    <citation type="submission" date="2016-10" db="EMBL/GenBank/DDBJ databases">
        <authorList>
            <person name="Varghese N."/>
            <person name="Submissions S."/>
        </authorList>
    </citation>
    <scope>NUCLEOTIDE SEQUENCE [LARGE SCALE GENOMIC DNA]</scope>
    <source>
        <strain evidence="3">CGMCC 1.3566</strain>
    </source>
</reference>
<proteinExistence type="predicted"/>
<feature type="transmembrane region" description="Helical" evidence="1">
    <location>
        <begin position="67"/>
        <end position="87"/>
    </location>
</feature>
<feature type="transmembrane region" description="Helical" evidence="1">
    <location>
        <begin position="129"/>
        <end position="148"/>
    </location>
</feature>
<accession>A0A1I0D0A0</accession>
<feature type="transmembrane region" description="Helical" evidence="1">
    <location>
        <begin position="247"/>
        <end position="266"/>
    </location>
</feature>
<sequence>MSLLEKSSKINVKIEWLFIFFIILQPILDISAFFGFPFSIGVRALAMLFGFFYILLYPESKYKKSAIFYLFILGIFMVINFIINFTFKANFVWIDEVEYIIKTSYVILMLVTYIFVFRRLSSRVNWENIIQRNISIALAIIGIAMFIAELTGSGRRSYRAINKEGHSGWFFSANELSAILAMGLGILLLYFISTKISTKLILLPFLLLVTWSMLTIGTKVGLGAMLIILIVTLLITIMDVIRNRKKWINIVFIGFVTIVSLLIIPYTSVQHNLDIKVFNWFGHFTEDPSESDDIEQPEEEQKPNPVEQGELSQALLSGRGDFLINHWNQYKQAPVQQKLFGMGYGGNYESSPKLVEMDFFDYFFSFGVVGFIILILPFLAIGFLIIKNIFVSKFKLIRPVSFLLIVEIGLGLGIASIAGHIFSAPSSGYYFVLLISYLYAYTSHFREKLFNAY</sequence>
<keyword evidence="1" id="KW-0472">Membrane</keyword>
<feature type="transmembrane region" description="Helical" evidence="1">
    <location>
        <begin position="12"/>
        <end position="28"/>
    </location>
</feature>
<feature type="transmembrane region" description="Helical" evidence="1">
    <location>
        <begin position="402"/>
        <end position="422"/>
    </location>
</feature>
<evidence type="ECO:0000256" key="1">
    <source>
        <dbReference type="SAM" id="Phobius"/>
    </source>
</evidence>
<keyword evidence="1" id="KW-1133">Transmembrane helix</keyword>
<dbReference type="EMBL" id="FOHJ01000003">
    <property type="protein sequence ID" value="SET25561.1"/>
    <property type="molecule type" value="Genomic_DNA"/>
</dbReference>
<dbReference type="RefSeq" id="WP_177167212.1">
    <property type="nucleotide sequence ID" value="NZ_FOHJ01000003.1"/>
</dbReference>
<feature type="transmembrane region" description="Helical" evidence="1">
    <location>
        <begin position="362"/>
        <end position="390"/>
    </location>
</feature>
<gene>
    <name evidence="2" type="ORF">SAMN05421676_103358</name>
</gene>
<feature type="transmembrane region" description="Helical" evidence="1">
    <location>
        <begin position="428"/>
        <end position="445"/>
    </location>
</feature>
<protein>
    <submittedName>
        <fullName evidence="2">O-antigen ligase like membrane protein</fullName>
    </submittedName>
</protein>
<name>A0A1I0D0A0_9BACI</name>
<dbReference type="Pfam" id="PF13425">
    <property type="entry name" value="O-antigen_lig"/>
    <property type="match status" value="1"/>
</dbReference>
<keyword evidence="2" id="KW-0436">Ligase</keyword>
<keyword evidence="1" id="KW-0812">Transmembrane</keyword>
<organism evidence="2 3">
    <name type="scientific">Salinibacillus kushneri</name>
    <dbReference type="NCBI Taxonomy" id="237682"/>
    <lineage>
        <taxon>Bacteria</taxon>
        <taxon>Bacillati</taxon>
        <taxon>Bacillota</taxon>
        <taxon>Bacilli</taxon>
        <taxon>Bacillales</taxon>
        <taxon>Bacillaceae</taxon>
        <taxon>Salinibacillus</taxon>
    </lineage>
</organism>
<feature type="transmembrane region" description="Helical" evidence="1">
    <location>
        <begin position="99"/>
        <end position="117"/>
    </location>
</feature>
<dbReference type="InterPro" id="IPR049504">
    <property type="entry name" value="O-antigen_lig"/>
</dbReference>
<dbReference type="GO" id="GO:0016874">
    <property type="term" value="F:ligase activity"/>
    <property type="evidence" value="ECO:0007669"/>
    <property type="project" value="UniProtKB-KW"/>
</dbReference>